<dbReference type="EMBL" id="JBHSWU010000034">
    <property type="protein sequence ID" value="MFC6723674.1"/>
    <property type="molecule type" value="Genomic_DNA"/>
</dbReference>
<keyword evidence="2" id="KW-1185">Reference proteome</keyword>
<dbReference type="AlphaFoldDB" id="A0ABD5RW63"/>
<accession>A0ABD5RW63</accession>
<evidence type="ECO:0008006" key="3">
    <source>
        <dbReference type="Google" id="ProtNLM"/>
    </source>
</evidence>
<evidence type="ECO:0000313" key="1">
    <source>
        <dbReference type="EMBL" id="MFC6723674.1"/>
    </source>
</evidence>
<comment type="caution">
    <text evidence="1">The sequence shown here is derived from an EMBL/GenBank/DDBJ whole genome shotgun (WGS) entry which is preliminary data.</text>
</comment>
<evidence type="ECO:0000313" key="2">
    <source>
        <dbReference type="Proteomes" id="UP001596328"/>
    </source>
</evidence>
<name>A0ABD5RW63_9EURY</name>
<gene>
    <name evidence="1" type="ORF">ACFQE1_04595</name>
</gene>
<proteinExistence type="predicted"/>
<protein>
    <recommendedName>
        <fullName evidence="3">Small CPxCG-related zinc finger protein</fullName>
    </recommendedName>
</protein>
<sequence length="74" mass="7500">MVVEFRRDVAASATPEGIAADGGSPTLTCEACGSTGRVSDREAAMATGDLDGIRRDVKCGDCAGAAEHRADVTT</sequence>
<dbReference type="Proteomes" id="UP001596328">
    <property type="component" value="Unassembled WGS sequence"/>
</dbReference>
<organism evidence="1 2">
    <name type="scientific">Halobium palmae</name>
    <dbReference type="NCBI Taxonomy" id="1776492"/>
    <lineage>
        <taxon>Archaea</taxon>
        <taxon>Methanobacteriati</taxon>
        <taxon>Methanobacteriota</taxon>
        <taxon>Stenosarchaea group</taxon>
        <taxon>Halobacteria</taxon>
        <taxon>Halobacteriales</taxon>
        <taxon>Haloferacaceae</taxon>
        <taxon>Halobium</taxon>
    </lineage>
</organism>
<reference evidence="1 2" key="1">
    <citation type="journal article" date="2019" name="Int. J. Syst. Evol. Microbiol.">
        <title>The Global Catalogue of Microorganisms (GCM) 10K type strain sequencing project: providing services to taxonomists for standard genome sequencing and annotation.</title>
        <authorList>
            <consortium name="The Broad Institute Genomics Platform"/>
            <consortium name="The Broad Institute Genome Sequencing Center for Infectious Disease"/>
            <person name="Wu L."/>
            <person name="Ma J."/>
        </authorList>
    </citation>
    <scope>NUCLEOTIDE SEQUENCE [LARGE SCALE GENOMIC DNA]</scope>
    <source>
        <strain evidence="1 2">NBRC 111368</strain>
    </source>
</reference>